<dbReference type="Ensembl" id="ENSDCDT00010042258.1">
    <property type="protein sequence ID" value="ENSDCDP00010034146.1"/>
    <property type="gene ID" value="ENSDCDG00010021658.1"/>
</dbReference>
<reference evidence="9 10" key="1">
    <citation type="submission" date="2020-06" db="EMBL/GenBank/DDBJ databases">
        <authorList>
            <consortium name="Wellcome Sanger Institute Data Sharing"/>
        </authorList>
    </citation>
    <scope>NUCLEOTIDE SEQUENCE [LARGE SCALE GENOMIC DNA]</scope>
</reference>
<keyword evidence="10" id="KW-1185">Reference proteome</keyword>
<keyword evidence="6" id="KW-0175">Coiled coil</keyword>
<evidence type="ECO:0000256" key="1">
    <source>
        <dbReference type="ARBA" id="ARBA00004138"/>
    </source>
</evidence>
<evidence type="ECO:0000313" key="10">
    <source>
        <dbReference type="Proteomes" id="UP000694580"/>
    </source>
</evidence>
<feature type="region of interest" description="Disordered" evidence="7">
    <location>
        <begin position="57"/>
        <end position="85"/>
    </location>
</feature>
<evidence type="ECO:0000313" key="9">
    <source>
        <dbReference type="Ensembl" id="ENSDCDP00010034146.1"/>
    </source>
</evidence>
<gene>
    <name evidence="9" type="primary">ENKUR</name>
</gene>
<evidence type="ECO:0000256" key="2">
    <source>
        <dbReference type="ARBA" id="ARBA00004245"/>
    </source>
</evidence>
<evidence type="ECO:0000256" key="5">
    <source>
        <dbReference type="ARBA" id="ARBA00023273"/>
    </source>
</evidence>
<dbReference type="GeneTree" id="ENSGT01120000277631"/>
<accession>A0AAY4CNX7</accession>
<keyword evidence="5" id="KW-0966">Cell projection</keyword>
<sequence>MDSLERHSCCKKFFGPRPPRYVSIYRDQVKREAQMNKPPAPQHYLIKHSKEPVLSSVKPFSYPTDLQRKPPVPPNQKRTKVPPTPADYVKSNIISMLSDTRNGDKKLLDDSGLIRKYVYKSDYGKTPKYLMDYKMLEEQAIRAEEEKFRLKREEQEVAAQKAKEELAATIKALREKWTDLNTKYQCMSISLDNLSKQRYKVHLELEMDQVEEDIRHLINKLTWILANC</sequence>
<dbReference type="PANTHER" id="PTHR21490:SF0">
    <property type="entry name" value="ENKURIN"/>
    <property type="match status" value="1"/>
</dbReference>
<reference evidence="9" key="3">
    <citation type="submission" date="2025-09" db="UniProtKB">
        <authorList>
            <consortium name="Ensembl"/>
        </authorList>
    </citation>
    <scope>IDENTIFICATION</scope>
</reference>
<keyword evidence="4" id="KW-0206">Cytoskeleton</keyword>
<dbReference type="Proteomes" id="UP000694580">
    <property type="component" value="Chromosome 7"/>
</dbReference>
<dbReference type="PROSITE" id="PS51665">
    <property type="entry name" value="ENKURIN"/>
    <property type="match status" value="1"/>
</dbReference>
<feature type="coiled-coil region" evidence="6">
    <location>
        <begin position="133"/>
        <end position="176"/>
    </location>
</feature>
<protein>
    <recommendedName>
        <fullName evidence="8">Enkurin domain-containing protein</fullName>
    </recommendedName>
</protein>
<feature type="domain" description="Enkurin" evidence="8">
    <location>
        <begin position="136"/>
        <end position="225"/>
    </location>
</feature>
<evidence type="ECO:0000259" key="8">
    <source>
        <dbReference type="PROSITE" id="PS51665"/>
    </source>
</evidence>
<dbReference type="GO" id="GO:0005516">
    <property type="term" value="F:calmodulin binding"/>
    <property type="evidence" value="ECO:0007669"/>
    <property type="project" value="TreeGrafter"/>
</dbReference>
<organism evidence="9 10">
    <name type="scientific">Denticeps clupeoides</name>
    <name type="common">denticle herring</name>
    <dbReference type="NCBI Taxonomy" id="299321"/>
    <lineage>
        <taxon>Eukaryota</taxon>
        <taxon>Metazoa</taxon>
        <taxon>Chordata</taxon>
        <taxon>Craniata</taxon>
        <taxon>Vertebrata</taxon>
        <taxon>Euteleostomi</taxon>
        <taxon>Actinopterygii</taxon>
        <taxon>Neopterygii</taxon>
        <taxon>Teleostei</taxon>
        <taxon>Clupei</taxon>
        <taxon>Clupeiformes</taxon>
        <taxon>Denticipitoidei</taxon>
        <taxon>Denticipitidae</taxon>
        <taxon>Denticeps</taxon>
    </lineage>
</organism>
<dbReference type="Pfam" id="PF13864">
    <property type="entry name" value="Enkurin"/>
    <property type="match status" value="1"/>
</dbReference>
<evidence type="ECO:0000256" key="4">
    <source>
        <dbReference type="ARBA" id="ARBA00023212"/>
    </source>
</evidence>
<dbReference type="GO" id="GO:0001669">
    <property type="term" value="C:acrosomal vesicle"/>
    <property type="evidence" value="ECO:0007669"/>
    <property type="project" value="TreeGrafter"/>
</dbReference>
<dbReference type="InterPro" id="IPR052102">
    <property type="entry name" value="Enkurin_domain-protein"/>
</dbReference>
<comment type="subcellular location">
    <subcellularLocation>
        <location evidence="1">Cell projection</location>
        <location evidence="1">Cilium</location>
    </subcellularLocation>
    <subcellularLocation>
        <location evidence="2">Cytoplasm</location>
        <location evidence="2">Cytoskeleton</location>
    </subcellularLocation>
</comment>
<reference evidence="9" key="2">
    <citation type="submission" date="2025-08" db="UniProtKB">
        <authorList>
            <consortium name="Ensembl"/>
        </authorList>
    </citation>
    <scope>IDENTIFICATION</scope>
</reference>
<evidence type="ECO:0000256" key="3">
    <source>
        <dbReference type="ARBA" id="ARBA00022490"/>
    </source>
</evidence>
<evidence type="ECO:0000256" key="6">
    <source>
        <dbReference type="SAM" id="Coils"/>
    </source>
</evidence>
<evidence type="ECO:0000256" key="7">
    <source>
        <dbReference type="SAM" id="MobiDB-lite"/>
    </source>
</evidence>
<name>A0AAY4CNX7_9TELE</name>
<keyword evidence="3" id="KW-0963">Cytoplasm</keyword>
<dbReference type="PANTHER" id="PTHR21490">
    <property type="entry name" value="ENKURIN-RELATED"/>
    <property type="match status" value="1"/>
</dbReference>
<dbReference type="GO" id="GO:0005879">
    <property type="term" value="C:axonemal microtubule"/>
    <property type="evidence" value="ECO:0007669"/>
    <property type="project" value="TreeGrafter"/>
</dbReference>
<proteinExistence type="predicted"/>
<dbReference type="AlphaFoldDB" id="A0AAY4CNX7"/>
<dbReference type="InterPro" id="IPR027012">
    <property type="entry name" value="Enkurin_dom"/>
</dbReference>